<protein>
    <submittedName>
        <fullName evidence="1">Uncharacterized protein</fullName>
    </submittedName>
</protein>
<sequence length="78" mass="8663">VNPVLSGLHLIKASTRPASLTIVFKKTLSYPSLSVEPFLSLSLVMVLKSPPKTTCRDIKRKGLILVKRHFLSHLVWGP</sequence>
<organism evidence="1 2">
    <name type="scientific">Staurois parvus</name>
    <dbReference type="NCBI Taxonomy" id="386267"/>
    <lineage>
        <taxon>Eukaryota</taxon>
        <taxon>Metazoa</taxon>
        <taxon>Chordata</taxon>
        <taxon>Craniata</taxon>
        <taxon>Vertebrata</taxon>
        <taxon>Euteleostomi</taxon>
        <taxon>Amphibia</taxon>
        <taxon>Batrachia</taxon>
        <taxon>Anura</taxon>
        <taxon>Neobatrachia</taxon>
        <taxon>Ranoidea</taxon>
        <taxon>Ranidae</taxon>
        <taxon>Staurois</taxon>
    </lineage>
</organism>
<dbReference type="Proteomes" id="UP001162483">
    <property type="component" value="Unassembled WGS sequence"/>
</dbReference>
<comment type="caution">
    <text evidence="1">The sequence shown here is derived from an EMBL/GenBank/DDBJ whole genome shotgun (WGS) entry which is preliminary data.</text>
</comment>
<feature type="non-terminal residue" evidence="1">
    <location>
        <position position="1"/>
    </location>
</feature>
<proteinExistence type="predicted"/>
<gene>
    <name evidence="1" type="ORF">SPARVUS_LOCUS15370493</name>
</gene>
<keyword evidence="2" id="KW-1185">Reference proteome</keyword>
<name>A0ABN9H5U9_9NEOB</name>
<reference evidence="1" key="1">
    <citation type="submission" date="2023-05" db="EMBL/GenBank/DDBJ databases">
        <authorList>
            <person name="Stuckert A."/>
        </authorList>
    </citation>
    <scope>NUCLEOTIDE SEQUENCE</scope>
</reference>
<evidence type="ECO:0000313" key="1">
    <source>
        <dbReference type="EMBL" id="CAI9616382.1"/>
    </source>
</evidence>
<evidence type="ECO:0000313" key="2">
    <source>
        <dbReference type="Proteomes" id="UP001162483"/>
    </source>
</evidence>
<accession>A0ABN9H5U9</accession>
<dbReference type="EMBL" id="CATNWA010020058">
    <property type="protein sequence ID" value="CAI9616382.1"/>
    <property type="molecule type" value="Genomic_DNA"/>
</dbReference>